<dbReference type="SUPFAM" id="SSF55785">
    <property type="entry name" value="PYP-like sensor domain (PAS domain)"/>
    <property type="match status" value="1"/>
</dbReference>
<dbReference type="PROSITE" id="PS50109">
    <property type="entry name" value="HIS_KIN"/>
    <property type="match status" value="1"/>
</dbReference>
<evidence type="ECO:0000313" key="20">
    <source>
        <dbReference type="EMBL" id="MCM2680179.1"/>
    </source>
</evidence>
<dbReference type="InterPro" id="IPR000014">
    <property type="entry name" value="PAS"/>
</dbReference>
<evidence type="ECO:0000256" key="14">
    <source>
        <dbReference type="ARBA" id="ARBA00022989"/>
    </source>
</evidence>
<name>A0AA41W770_9GAMM</name>
<dbReference type="FunFam" id="3.30.565.10:FF:000032">
    <property type="entry name" value="Phosphate regulon sensor histidine kinase PhoR"/>
    <property type="match status" value="1"/>
</dbReference>
<reference evidence="20 21" key="1">
    <citation type="journal article" date="2013" name="Antonie Van Leeuwenhoek">
        <title>Echinimonas agarilytica gen. nov., sp. nov., a new gammaproteobacterium isolated from the sea urchin Strongylocentrotus intermedius.</title>
        <authorList>
            <person name="Nedashkovskaya O.I."/>
            <person name="Stenkova A.M."/>
            <person name="Zhukova N.V."/>
            <person name="Van Trappen S."/>
            <person name="Lee J.S."/>
            <person name="Kim S.B."/>
        </authorList>
    </citation>
    <scope>NUCLEOTIDE SEQUENCE [LARGE SCALE GENOMIC DNA]</scope>
    <source>
        <strain evidence="20 21">KMM 6351</strain>
    </source>
</reference>
<dbReference type="Pfam" id="PF00989">
    <property type="entry name" value="PAS"/>
    <property type="match status" value="1"/>
</dbReference>
<dbReference type="PANTHER" id="PTHR45453:SF1">
    <property type="entry name" value="PHOSPHATE REGULON SENSOR PROTEIN PHOR"/>
    <property type="match status" value="1"/>
</dbReference>
<dbReference type="SUPFAM" id="SSF47384">
    <property type="entry name" value="Homodimeric domain of signal transducing histidine kinase"/>
    <property type="match status" value="1"/>
</dbReference>
<keyword evidence="12 20" id="KW-0418">Kinase</keyword>
<accession>A0AA41W770</accession>
<dbReference type="InterPro" id="IPR035965">
    <property type="entry name" value="PAS-like_dom_sf"/>
</dbReference>
<organism evidence="20 21">
    <name type="scientific">Echinimonas agarilytica</name>
    <dbReference type="NCBI Taxonomy" id="1215918"/>
    <lineage>
        <taxon>Bacteria</taxon>
        <taxon>Pseudomonadati</taxon>
        <taxon>Pseudomonadota</taxon>
        <taxon>Gammaproteobacteria</taxon>
        <taxon>Alteromonadales</taxon>
        <taxon>Echinimonadaceae</taxon>
        <taxon>Echinimonas</taxon>
    </lineage>
</organism>
<dbReference type="Pfam" id="PF11808">
    <property type="entry name" value="PhoR"/>
    <property type="match status" value="1"/>
</dbReference>
<feature type="domain" description="Histidine kinase" evidence="19">
    <location>
        <begin position="212"/>
        <end position="429"/>
    </location>
</feature>
<evidence type="ECO:0000256" key="7">
    <source>
        <dbReference type="ARBA" id="ARBA00022553"/>
    </source>
</evidence>
<dbReference type="InterPro" id="IPR003594">
    <property type="entry name" value="HATPase_dom"/>
</dbReference>
<evidence type="ECO:0000256" key="4">
    <source>
        <dbReference type="ARBA" id="ARBA00019665"/>
    </source>
</evidence>
<gene>
    <name evidence="20" type="primary">phoR</name>
    <name evidence="20" type="ORF">NAF29_10930</name>
</gene>
<keyword evidence="10 18" id="KW-0812">Transmembrane</keyword>
<dbReference type="InterPro" id="IPR036890">
    <property type="entry name" value="HATPase_C_sf"/>
</dbReference>
<dbReference type="FunFam" id="1.10.287.130:FF:000001">
    <property type="entry name" value="Two-component sensor histidine kinase"/>
    <property type="match status" value="1"/>
</dbReference>
<keyword evidence="9 20" id="KW-0808">Transferase</keyword>
<evidence type="ECO:0000256" key="8">
    <source>
        <dbReference type="ARBA" id="ARBA00022592"/>
    </source>
</evidence>
<evidence type="ECO:0000256" key="5">
    <source>
        <dbReference type="ARBA" id="ARBA00022448"/>
    </source>
</evidence>
<keyword evidence="15" id="KW-0902">Two-component regulatory system</keyword>
<keyword evidence="16 18" id="KW-0472">Membrane</keyword>
<dbReference type="Gene3D" id="3.30.450.20">
    <property type="entry name" value="PAS domain"/>
    <property type="match status" value="1"/>
</dbReference>
<dbReference type="InterPro" id="IPR050351">
    <property type="entry name" value="BphY/WalK/GraS-like"/>
</dbReference>
<evidence type="ECO:0000313" key="21">
    <source>
        <dbReference type="Proteomes" id="UP001165393"/>
    </source>
</evidence>
<dbReference type="PRINTS" id="PR00344">
    <property type="entry name" value="BCTRLSENSOR"/>
</dbReference>
<dbReference type="SUPFAM" id="SSF55874">
    <property type="entry name" value="ATPase domain of HSP90 chaperone/DNA topoisomerase II/histidine kinase"/>
    <property type="match status" value="1"/>
</dbReference>
<dbReference type="InterPro" id="IPR005467">
    <property type="entry name" value="His_kinase_dom"/>
</dbReference>
<dbReference type="GO" id="GO:0005524">
    <property type="term" value="F:ATP binding"/>
    <property type="evidence" value="ECO:0007669"/>
    <property type="project" value="UniProtKB-KW"/>
</dbReference>
<dbReference type="Gene3D" id="3.30.565.10">
    <property type="entry name" value="Histidine kinase-like ATPase, C-terminal domain"/>
    <property type="match status" value="1"/>
</dbReference>
<protein>
    <recommendedName>
        <fullName evidence="4">Phosphate regulon sensor protein PhoR</fullName>
        <ecNumber evidence="3">2.7.13.3</ecNumber>
    </recommendedName>
</protein>
<dbReference type="EC" id="2.7.13.3" evidence="3"/>
<keyword evidence="14 18" id="KW-1133">Transmembrane helix</keyword>
<evidence type="ECO:0000256" key="9">
    <source>
        <dbReference type="ARBA" id="ARBA00022679"/>
    </source>
</evidence>
<evidence type="ECO:0000256" key="18">
    <source>
        <dbReference type="SAM" id="Phobius"/>
    </source>
</evidence>
<evidence type="ECO:0000256" key="13">
    <source>
        <dbReference type="ARBA" id="ARBA00022840"/>
    </source>
</evidence>
<dbReference type="InterPro" id="IPR014310">
    <property type="entry name" value="Sig_transdc_His_kinase_PhoR"/>
</dbReference>
<feature type="transmembrane region" description="Helical" evidence="18">
    <location>
        <begin position="7"/>
        <end position="28"/>
    </location>
</feature>
<dbReference type="Proteomes" id="UP001165393">
    <property type="component" value="Unassembled WGS sequence"/>
</dbReference>
<dbReference type="SMART" id="SM00091">
    <property type="entry name" value="PAS"/>
    <property type="match status" value="1"/>
</dbReference>
<dbReference type="InterPro" id="IPR036097">
    <property type="entry name" value="HisK_dim/P_sf"/>
</dbReference>
<dbReference type="InterPro" id="IPR003661">
    <property type="entry name" value="HisK_dim/P_dom"/>
</dbReference>
<evidence type="ECO:0000256" key="17">
    <source>
        <dbReference type="ARBA" id="ARBA00025207"/>
    </source>
</evidence>
<evidence type="ECO:0000256" key="1">
    <source>
        <dbReference type="ARBA" id="ARBA00000085"/>
    </source>
</evidence>
<evidence type="ECO:0000256" key="12">
    <source>
        <dbReference type="ARBA" id="ARBA00022777"/>
    </source>
</evidence>
<dbReference type="AlphaFoldDB" id="A0AA41W770"/>
<dbReference type="InterPro" id="IPR021766">
    <property type="entry name" value="PhoR_N"/>
</dbReference>
<evidence type="ECO:0000256" key="2">
    <source>
        <dbReference type="ARBA" id="ARBA00004236"/>
    </source>
</evidence>
<keyword evidence="11" id="KW-0547">Nucleotide-binding</keyword>
<evidence type="ECO:0000256" key="11">
    <source>
        <dbReference type="ARBA" id="ARBA00022741"/>
    </source>
</evidence>
<dbReference type="GO" id="GO:0006355">
    <property type="term" value="P:regulation of DNA-templated transcription"/>
    <property type="evidence" value="ECO:0007669"/>
    <property type="project" value="InterPro"/>
</dbReference>
<evidence type="ECO:0000256" key="3">
    <source>
        <dbReference type="ARBA" id="ARBA00012438"/>
    </source>
</evidence>
<comment type="catalytic activity">
    <reaction evidence="1">
        <text>ATP + protein L-histidine = ADP + protein N-phospho-L-histidine.</text>
        <dbReference type="EC" id="2.7.13.3"/>
    </reaction>
</comment>
<evidence type="ECO:0000256" key="10">
    <source>
        <dbReference type="ARBA" id="ARBA00022692"/>
    </source>
</evidence>
<dbReference type="NCBIfam" id="TIGR02966">
    <property type="entry name" value="phoR_proteo"/>
    <property type="match status" value="1"/>
</dbReference>
<dbReference type="CDD" id="cd00130">
    <property type="entry name" value="PAS"/>
    <property type="match status" value="1"/>
</dbReference>
<comment type="function">
    <text evidence="17">Member of the two-component regulatory system PhoR/PhoB involved in the phosphate regulon genes expression. PhoR may function as a membrane-associated protein kinase that phosphorylates PhoB in response to environmental signals.</text>
</comment>
<proteinExistence type="predicted"/>
<evidence type="ECO:0000256" key="16">
    <source>
        <dbReference type="ARBA" id="ARBA00023136"/>
    </source>
</evidence>
<comment type="subcellular location">
    <subcellularLocation>
        <location evidence="2">Cell membrane</location>
    </subcellularLocation>
</comment>
<keyword evidence="13" id="KW-0067">ATP-binding</keyword>
<keyword evidence="7" id="KW-0597">Phosphoprotein</keyword>
<evidence type="ECO:0000256" key="6">
    <source>
        <dbReference type="ARBA" id="ARBA00022475"/>
    </source>
</evidence>
<dbReference type="SMART" id="SM00387">
    <property type="entry name" value="HATPase_c"/>
    <property type="match status" value="1"/>
</dbReference>
<dbReference type="InterPro" id="IPR013767">
    <property type="entry name" value="PAS_fold"/>
</dbReference>
<dbReference type="EMBL" id="JAMQGP010000004">
    <property type="protein sequence ID" value="MCM2680179.1"/>
    <property type="molecule type" value="Genomic_DNA"/>
</dbReference>
<dbReference type="Pfam" id="PF00512">
    <property type="entry name" value="HisKA"/>
    <property type="match status" value="1"/>
</dbReference>
<keyword evidence="21" id="KW-1185">Reference proteome</keyword>
<keyword evidence="8" id="KW-0592">Phosphate transport</keyword>
<comment type="caution">
    <text evidence="20">The sequence shown here is derived from an EMBL/GenBank/DDBJ whole genome shotgun (WGS) entry which is preliminary data.</text>
</comment>
<dbReference type="CDD" id="cd00082">
    <property type="entry name" value="HisKA"/>
    <property type="match status" value="1"/>
</dbReference>
<dbReference type="GO" id="GO:0005886">
    <property type="term" value="C:plasma membrane"/>
    <property type="evidence" value="ECO:0007669"/>
    <property type="project" value="UniProtKB-SubCell"/>
</dbReference>
<dbReference type="GO" id="GO:0006817">
    <property type="term" value="P:phosphate ion transport"/>
    <property type="evidence" value="ECO:0007669"/>
    <property type="project" value="UniProtKB-KW"/>
</dbReference>
<evidence type="ECO:0000256" key="15">
    <source>
        <dbReference type="ARBA" id="ARBA00023012"/>
    </source>
</evidence>
<keyword evidence="5" id="KW-0813">Transport</keyword>
<evidence type="ECO:0000259" key="19">
    <source>
        <dbReference type="PROSITE" id="PS50109"/>
    </source>
</evidence>
<dbReference type="GO" id="GO:0004721">
    <property type="term" value="F:phosphoprotein phosphatase activity"/>
    <property type="evidence" value="ECO:0007669"/>
    <property type="project" value="InterPro"/>
</dbReference>
<keyword evidence="6" id="KW-1003">Cell membrane</keyword>
<dbReference type="GO" id="GO:0000155">
    <property type="term" value="F:phosphorelay sensor kinase activity"/>
    <property type="evidence" value="ECO:0007669"/>
    <property type="project" value="InterPro"/>
</dbReference>
<dbReference type="Pfam" id="PF02518">
    <property type="entry name" value="HATPase_c"/>
    <property type="match status" value="1"/>
</dbReference>
<sequence>MRERSIGWPTFVALFAVLLLLGLIGWLFNAPLEMIGVGAAGLLFWHYQHMRRLSSYLWRDKRFSPPDGAGSWGVIYDGLYRLQQRNRRRRKDLAKLLKRFRQGAEALPDGAVVISADRTIVWSNQLAQRLLGLRWPEDAGQRIDNLIRHPDFVRYVSNAERSEVMVLPAPGEAMRMVEFRMMQYDNEQILLMVRDVTQWNRMEQMRRDFIANVSHELRTPLTVVQGYIEMLEDPQALPPEMWQKAHGMMLEQTRRMDSLVSQLITLSRIEAAERSDLDHEIDVPSLLNIISEEAKALGAEKAMQITLEVESGLNIKGDLMEMRSAFSNLIFNAVHYTQPEGEIDIRWYSQNGNACFLVSDNGDGIGAEHIQRLTERFYRVDRARSRKTGGSGLGLAIVKHALSHHSSKLKIQSSLTVGSTFSFVIPAELVVKK</sequence>
<dbReference type="SMART" id="SM00388">
    <property type="entry name" value="HisKA"/>
    <property type="match status" value="1"/>
</dbReference>
<dbReference type="RefSeq" id="WP_251261599.1">
    <property type="nucleotide sequence ID" value="NZ_JAMQGP010000004.1"/>
</dbReference>
<dbReference type="NCBIfam" id="NF008235">
    <property type="entry name" value="PRK11006.1"/>
    <property type="match status" value="1"/>
</dbReference>
<dbReference type="GO" id="GO:0016036">
    <property type="term" value="P:cellular response to phosphate starvation"/>
    <property type="evidence" value="ECO:0007669"/>
    <property type="project" value="TreeGrafter"/>
</dbReference>
<dbReference type="PANTHER" id="PTHR45453">
    <property type="entry name" value="PHOSPHATE REGULON SENSOR PROTEIN PHOR"/>
    <property type="match status" value="1"/>
</dbReference>
<dbReference type="Gene3D" id="1.10.287.130">
    <property type="match status" value="1"/>
</dbReference>
<dbReference type="InterPro" id="IPR004358">
    <property type="entry name" value="Sig_transdc_His_kin-like_C"/>
</dbReference>